<evidence type="ECO:0000313" key="9">
    <source>
        <dbReference type="Proteomes" id="UP000032352"/>
    </source>
</evidence>
<dbReference type="PANTHER" id="PTHR11579:SF0">
    <property type="entry name" value="PROTEIN-L-ISOASPARTATE(D-ASPARTATE) O-METHYLTRANSFERASE"/>
    <property type="match status" value="1"/>
</dbReference>
<evidence type="ECO:0000256" key="2">
    <source>
        <dbReference type="ARBA" id="ARBA00005369"/>
    </source>
</evidence>
<dbReference type="GO" id="GO:0004719">
    <property type="term" value="F:protein-L-isoaspartate (D-aspartate) O-methyltransferase activity"/>
    <property type="evidence" value="ECO:0007669"/>
    <property type="project" value="UniProtKB-UniRule"/>
</dbReference>
<sequence>MFRFIMKVNILLIGVLIIVTPADTSDLYRADRQQMVDTILYEVAETAGYTGRQVLAPEVIRALQTVPRHEFVPRPMRPQAYINSPLPIGHKQTISQPYIVAIMTELIDPQPGHKVLEIGTGSGYQAAILSRLVSQVYTIEIIAELAETAQNTLKRLEYNNVYVRAGDGYLGWPEQAPFDGIIVTAGGEIPQQLLQQLKPGGTMIIPVGGYYETQYLTLITKDAKGQIFKRKILPVRFVPLIKGRQQQ</sequence>
<evidence type="ECO:0000256" key="3">
    <source>
        <dbReference type="ARBA" id="ARBA00022490"/>
    </source>
</evidence>
<dbReference type="GO" id="GO:0005737">
    <property type="term" value="C:cytoplasm"/>
    <property type="evidence" value="ECO:0007669"/>
    <property type="project" value="UniProtKB-SubCell"/>
</dbReference>
<dbReference type="SUPFAM" id="SSF53335">
    <property type="entry name" value="S-adenosyl-L-methionine-dependent methyltransferases"/>
    <property type="match status" value="1"/>
</dbReference>
<dbReference type="KEGG" id="tvd:SG34_000445"/>
<dbReference type="GO" id="GO:0032259">
    <property type="term" value="P:methylation"/>
    <property type="evidence" value="ECO:0007669"/>
    <property type="project" value="UniProtKB-KW"/>
</dbReference>
<reference evidence="8 9" key="1">
    <citation type="journal article" date="2015" name="Genome Announc.">
        <title>Draft Genome Sequences of Marine Isolates of Thalassomonas viridans and Thalassomonas actiniarum.</title>
        <authorList>
            <person name="Olonade I."/>
            <person name="van Zyl L.J."/>
            <person name="Trindade M."/>
        </authorList>
    </citation>
    <scope>NUCLEOTIDE SEQUENCE [LARGE SCALE GENOMIC DNA]</scope>
    <source>
        <strain evidence="8 9">XOM25</strain>
    </source>
</reference>
<comment type="catalytic activity">
    <reaction evidence="7">
        <text>[protein]-L-isoaspartate + S-adenosyl-L-methionine = [protein]-L-isoaspartate alpha-methyl ester + S-adenosyl-L-homocysteine</text>
        <dbReference type="Rhea" id="RHEA:12705"/>
        <dbReference type="Rhea" id="RHEA-COMP:12143"/>
        <dbReference type="Rhea" id="RHEA-COMP:12144"/>
        <dbReference type="ChEBI" id="CHEBI:57856"/>
        <dbReference type="ChEBI" id="CHEBI:59789"/>
        <dbReference type="ChEBI" id="CHEBI:90596"/>
        <dbReference type="ChEBI" id="CHEBI:90598"/>
        <dbReference type="EC" id="2.1.1.77"/>
    </reaction>
</comment>
<keyword evidence="9" id="KW-1185">Reference proteome</keyword>
<evidence type="ECO:0000313" key="8">
    <source>
        <dbReference type="EMBL" id="WDE05455.1"/>
    </source>
</evidence>
<dbReference type="GO" id="GO:0030091">
    <property type="term" value="P:protein repair"/>
    <property type="evidence" value="ECO:0007669"/>
    <property type="project" value="UniProtKB-UniRule"/>
</dbReference>
<evidence type="ECO:0000256" key="7">
    <source>
        <dbReference type="HAMAP-Rule" id="MF_00090"/>
    </source>
</evidence>
<dbReference type="Pfam" id="PF01135">
    <property type="entry name" value="PCMT"/>
    <property type="match status" value="1"/>
</dbReference>
<dbReference type="NCBIfam" id="NF001453">
    <property type="entry name" value="PRK00312.1"/>
    <property type="match status" value="1"/>
</dbReference>
<feature type="active site" evidence="7">
    <location>
        <position position="95"/>
    </location>
</feature>
<dbReference type="FunFam" id="3.40.50.150:FF:000010">
    <property type="entry name" value="Protein-L-isoaspartate O-methyltransferase"/>
    <property type="match status" value="1"/>
</dbReference>
<comment type="function">
    <text evidence="7">Catalyzes the methyl esterification of L-isoaspartyl residues in peptides and proteins that result from spontaneous decomposition of normal L-aspartyl and L-asparaginyl residues. It plays a role in the repair and/or degradation of damaged proteins.</text>
</comment>
<accession>A0AAE9Z2J7</accession>
<protein>
    <recommendedName>
        <fullName evidence="7">Protein-L-isoaspartate O-methyltransferase</fullName>
        <ecNumber evidence="7">2.1.1.77</ecNumber>
    </recommendedName>
    <alternativeName>
        <fullName evidence="7">L-isoaspartyl protein carboxyl methyltransferase</fullName>
    </alternativeName>
    <alternativeName>
        <fullName evidence="7">Protein L-isoaspartyl methyltransferase</fullName>
    </alternativeName>
    <alternativeName>
        <fullName evidence="7">Protein-beta-aspartate methyltransferase</fullName>
        <shortName evidence="7">PIMT</shortName>
    </alternativeName>
</protein>
<evidence type="ECO:0000256" key="1">
    <source>
        <dbReference type="ARBA" id="ARBA00004496"/>
    </source>
</evidence>
<dbReference type="CDD" id="cd02440">
    <property type="entry name" value="AdoMet_MTases"/>
    <property type="match status" value="1"/>
</dbReference>
<keyword evidence="5 7" id="KW-0808">Transferase</keyword>
<dbReference type="EMBL" id="CP059733">
    <property type="protein sequence ID" value="WDE05455.1"/>
    <property type="molecule type" value="Genomic_DNA"/>
</dbReference>
<dbReference type="PROSITE" id="PS01279">
    <property type="entry name" value="PCMT"/>
    <property type="match status" value="1"/>
</dbReference>
<name>A0AAE9Z2J7_9GAMM</name>
<dbReference type="PANTHER" id="PTHR11579">
    <property type="entry name" value="PROTEIN-L-ISOASPARTATE O-METHYLTRANSFERASE"/>
    <property type="match status" value="1"/>
</dbReference>
<evidence type="ECO:0000256" key="5">
    <source>
        <dbReference type="ARBA" id="ARBA00022679"/>
    </source>
</evidence>
<proteinExistence type="inferred from homology"/>
<comment type="similarity">
    <text evidence="2 7">Belongs to the methyltransferase superfamily. L-isoaspartyl/D-aspartyl protein methyltransferase family.</text>
</comment>
<dbReference type="NCBIfam" id="TIGR00080">
    <property type="entry name" value="pimt"/>
    <property type="match status" value="1"/>
</dbReference>
<keyword evidence="4 7" id="KW-0489">Methyltransferase</keyword>
<keyword evidence="6 7" id="KW-0949">S-adenosyl-L-methionine</keyword>
<dbReference type="InterPro" id="IPR029063">
    <property type="entry name" value="SAM-dependent_MTases_sf"/>
</dbReference>
<dbReference type="AlphaFoldDB" id="A0AAE9Z2J7"/>
<dbReference type="Proteomes" id="UP000032352">
    <property type="component" value="Chromosome"/>
</dbReference>
<dbReference type="RefSeq" id="WP_152647171.1">
    <property type="nucleotide sequence ID" value="NZ_CP059733.1"/>
</dbReference>
<evidence type="ECO:0000256" key="6">
    <source>
        <dbReference type="ARBA" id="ARBA00022691"/>
    </source>
</evidence>
<dbReference type="InterPro" id="IPR000682">
    <property type="entry name" value="PCMT"/>
</dbReference>
<organism evidence="8 9">
    <name type="scientific">Thalassomonas viridans</name>
    <dbReference type="NCBI Taxonomy" id="137584"/>
    <lineage>
        <taxon>Bacteria</taxon>
        <taxon>Pseudomonadati</taxon>
        <taxon>Pseudomonadota</taxon>
        <taxon>Gammaproteobacteria</taxon>
        <taxon>Alteromonadales</taxon>
        <taxon>Colwelliaceae</taxon>
        <taxon>Thalassomonas</taxon>
    </lineage>
</organism>
<dbReference type="EC" id="2.1.1.77" evidence="7"/>
<dbReference type="HAMAP" id="MF_00090">
    <property type="entry name" value="PIMT"/>
    <property type="match status" value="1"/>
</dbReference>
<comment type="subcellular location">
    <subcellularLocation>
        <location evidence="1 7">Cytoplasm</location>
    </subcellularLocation>
</comment>
<reference evidence="8 9" key="2">
    <citation type="journal article" date="2022" name="Mar. Drugs">
        <title>Bioassay-Guided Fractionation Leads to the Detection of Cholic Acid Generated by the Rare Thalassomonas sp.</title>
        <authorList>
            <person name="Pheiffer F."/>
            <person name="Schneider Y.K."/>
            <person name="Hansen E.H."/>
            <person name="Andersen J.H."/>
            <person name="Isaksson J."/>
            <person name="Busche T."/>
            <person name="R C."/>
            <person name="Kalinowski J."/>
            <person name="Zyl L.V."/>
            <person name="Trindade M."/>
        </authorList>
    </citation>
    <scope>NUCLEOTIDE SEQUENCE [LARGE SCALE GENOMIC DNA]</scope>
    <source>
        <strain evidence="8 9">XOM25</strain>
    </source>
</reference>
<keyword evidence="3 7" id="KW-0963">Cytoplasm</keyword>
<dbReference type="Gene3D" id="3.40.50.150">
    <property type="entry name" value="Vaccinia Virus protein VP39"/>
    <property type="match status" value="1"/>
</dbReference>
<evidence type="ECO:0000256" key="4">
    <source>
        <dbReference type="ARBA" id="ARBA00022603"/>
    </source>
</evidence>
<gene>
    <name evidence="7" type="primary">pcm</name>
    <name evidence="8" type="ORF">SG34_000445</name>
</gene>